<organism evidence="18 19">
    <name type="scientific">Histidinibacterium lentulum</name>
    <dbReference type="NCBI Taxonomy" id="2480588"/>
    <lineage>
        <taxon>Bacteria</taxon>
        <taxon>Pseudomonadati</taxon>
        <taxon>Pseudomonadota</taxon>
        <taxon>Alphaproteobacteria</taxon>
        <taxon>Rhodobacterales</taxon>
        <taxon>Paracoccaceae</taxon>
        <taxon>Histidinibacterium</taxon>
    </lineage>
</organism>
<keyword evidence="11 14" id="KW-0067">ATP-binding</keyword>
<feature type="binding site" evidence="14">
    <location>
        <begin position="174"/>
        <end position="175"/>
    </location>
    <ligand>
        <name>ATP</name>
        <dbReference type="ChEBI" id="CHEBI:30616"/>
    </ligand>
</feature>
<keyword evidence="10 15" id="KW-0418">Kinase</keyword>
<evidence type="ECO:0000256" key="6">
    <source>
        <dbReference type="ARBA" id="ARBA00016273"/>
    </source>
</evidence>
<dbReference type="Pfam" id="PF22468">
    <property type="entry name" value="ACT_9"/>
    <property type="match status" value="1"/>
</dbReference>
<dbReference type="GO" id="GO:0005829">
    <property type="term" value="C:cytosol"/>
    <property type="evidence" value="ECO:0007669"/>
    <property type="project" value="TreeGrafter"/>
</dbReference>
<keyword evidence="12" id="KW-0457">Lysine biosynthesis</keyword>
<evidence type="ECO:0000256" key="4">
    <source>
        <dbReference type="ARBA" id="ARBA00010122"/>
    </source>
</evidence>
<feature type="domain" description="ACT" evidence="17">
    <location>
        <begin position="350"/>
        <end position="414"/>
    </location>
</feature>
<dbReference type="InterPro" id="IPR018042">
    <property type="entry name" value="Aspartate_kinase_CS"/>
</dbReference>
<accession>A0A3N2R7J1</accession>
<dbReference type="FunFam" id="3.30.2130.10:FF:000002">
    <property type="entry name" value="Aspartokinase"/>
    <property type="match status" value="1"/>
</dbReference>
<evidence type="ECO:0000313" key="18">
    <source>
        <dbReference type="EMBL" id="ROU03341.1"/>
    </source>
</evidence>
<feature type="binding site" evidence="14">
    <location>
        <position position="180"/>
    </location>
    <ligand>
        <name>ATP</name>
        <dbReference type="ChEBI" id="CHEBI:30616"/>
    </ligand>
</feature>
<evidence type="ECO:0000256" key="7">
    <source>
        <dbReference type="ARBA" id="ARBA00022605"/>
    </source>
</evidence>
<dbReference type="AlphaFoldDB" id="A0A3N2R7J1"/>
<evidence type="ECO:0000256" key="11">
    <source>
        <dbReference type="ARBA" id="ARBA00022840"/>
    </source>
</evidence>
<name>A0A3N2R7J1_9RHOB</name>
<dbReference type="InterPro" id="IPR001048">
    <property type="entry name" value="Asp/Glu/Uridylate_kinase"/>
</dbReference>
<dbReference type="InterPro" id="IPR041740">
    <property type="entry name" value="AKii-LysC-BS"/>
</dbReference>
<dbReference type="GO" id="GO:0009088">
    <property type="term" value="P:threonine biosynthetic process"/>
    <property type="evidence" value="ECO:0007669"/>
    <property type="project" value="UniProtKB-UniPathway"/>
</dbReference>
<protein>
    <recommendedName>
        <fullName evidence="6 15">Aspartokinase</fullName>
        <ecNumber evidence="5 15">2.7.2.4</ecNumber>
    </recommendedName>
</protein>
<feature type="binding site" evidence="14">
    <location>
        <begin position="7"/>
        <end position="10"/>
    </location>
    <ligand>
        <name>ATP</name>
        <dbReference type="ChEBI" id="CHEBI:30616"/>
    </ligand>
</feature>
<dbReference type="GO" id="GO:0009090">
    <property type="term" value="P:homoserine biosynthetic process"/>
    <property type="evidence" value="ECO:0007669"/>
    <property type="project" value="TreeGrafter"/>
</dbReference>
<evidence type="ECO:0000256" key="14">
    <source>
        <dbReference type="PIRSR" id="PIRSR000726-1"/>
    </source>
</evidence>
<dbReference type="UniPathway" id="UPA00051">
    <property type="reaction ID" value="UER00462"/>
</dbReference>
<evidence type="ECO:0000256" key="15">
    <source>
        <dbReference type="RuleBase" id="RU003448"/>
    </source>
</evidence>
<dbReference type="CDD" id="cd04261">
    <property type="entry name" value="AAK_AKii-LysC-BS"/>
    <property type="match status" value="1"/>
</dbReference>
<dbReference type="GO" id="GO:0009089">
    <property type="term" value="P:lysine biosynthetic process via diaminopimelate"/>
    <property type="evidence" value="ECO:0007669"/>
    <property type="project" value="UniProtKB-UniPathway"/>
</dbReference>
<keyword evidence="8 15" id="KW-0808">Transferase</keyword>
<keyword evidence="9 14" id="KW-0547">Nucleotide-binding</keyword>
<dbReference type="EMBL" id="RDRB01000002">
    <property type="protein sequence ID" value="ROU03341.1"/>
    <property type="molecule type" value="Genomic_DNA"/>
</dbReference>
<dbReference type="InterPro" id="IPR002912">
    <property type="entry name" value="ACT_dom"/>
</dbReference>
<sequence>MSILVMKFGGTSVATPDRIRRAAKRVGVEVAKGHDVIVIVSAMAGKTNELVGWVRETSPLYDAREYDAVVSSGENVTAGLMALTLQEMDIPARSWQGWQVPLKTSSAHGAARIEEIPTENILGRFAQGMKVAVVAGFQGISPEGRITTLGRGGSDTTAVAFAAAFGAVRCDIYTDVDGVYTTDPRITKKARKLDRIAFEEMLELASLGAKVLQTRSVELAMRYKVRLRVLSSFEEMDDAAGTLVCDEEDIVESNVVAGVAFSRDEAKMTLISVADRPGIAAAIFGPLAQAGVNVDMIVQNISEDGRTDMTFSCPVEEVPRAEKAMSEAKARGEINYHDLVADTEVCKVSVVGIGMRSHAGVAAQMFAALKSENINIKVITTSEIKISVLIDRKYLELAVQALHDAFGLEKAPAG</sequence>
<dbReference type="SUPFAM" id="SSF53633">
    <property type="entry name" value="Carbamate kinase-like"/>
    <property type="match status" value="1"/>
</dbReference>
<dbReference type="RefSeq" id="WP_123640876.1">
    <property type="nucleotide sequence ID" value="NZ_ML119082.1"/>
</dbReference>
<dbReference type="PANTHER" id="PTHR21499:SF3">
    <property type="entry name" value="ASPARTOKINASE"/>
    <property type="match status" value="1"/>
</dbReference>
<keyword evidence="19" id="KW-1185">Reference proteome</keyword>
<evidence type="ECO:0000256" key="9">
    <source>
        <dbReference type="ARBA" id="ARBA00022741"/>
    </source>
</evidence>
<evidence type="ECO:0000313" key="19">
    <source>
        <dbReference type="Proteomes" id="UP000268016"/>
    </source>
</evidence>
<evidence type="ECO:0000256" key="1">
    <source>
        <dbReference type="ARBA" id="ARBA00004766"/>
    </source>
</evidence>
<dbReference type="UniPathway" id="UPA00034">
    <property type="reaction ID" value="UER00015"/>
</dbReference>
<dbReference type="PIRSF" id="PIRSF000726">
    <property type="entry name" value="Asp_kin"/>
    <property type="match status" value="1"/>
</dbReference>
<evidence type="ECO:0000256" key="10">
    <source>
        <dbReference type="ARBA" id="ARBA00022777"/>
    </source>
</evidence>
<dbReference type="InterPro" id="IPR045865">
    <property type="entry name" value="ACT-like_dom_sf"/>
</dbReference>
<evidence type="ECO:0000256" key="8">
    <source>
        <dbReference type="ARBA" id="ARBA00022679"/>
    </source>
</evidence>
<dbReference type="PROSITE" id="PS51671">
    <property type="entry name" value="ACT"/>
    <property type="match status" value="2"/>
</dbReference>
<evidence type="ECO:0000256" key="3">
    <source>
        <dbReference type="ARBA" id="ARBA00005139"/>
    </source>
</evidence>
<dbReference type="OrthoDB" id="9799110at2"/>
<evidence type="ECO:0000256" key="2">
    <source>
        <dbReference type="ARBA" id="ARBA00004986"/>
    </source>
</evidence>
<dbReference type="UniPathway" id="UPA00050">
    <property type="reaction ID" value="UER00461"/>
</dbReference>
<evidence type="ECO:0000256" key="13">
    <source>
        <dbReference type="ARBA" id="ARBA00047872"/>
    </source>
</evidence>
<dbReference type="InterPro" id="IPR005260">
    <property type="entry name" value="Asp_kin_monofn"/>
</dbReference>
<comment type="similarity">
    <text evidence="4 15">Belongs to the aspartokinase family.</text>
</comment>
<comment type="pathway">
    <text evidence="3 16">Amino-acid biosynthesis; L-threonine biosynthesis; L-threonine from L-aspartate: step 1/5.</text>
</comment>
<dbReference type="CDD" id="cd04913">
    <property type="entry name" value="ACT_AKii-LysC-BS-like_1"/>
    <property type="match status" value="1"/>
</dbReference>
<comment type="pathway">
    <text evidence="1 16">Amino-acid biosynthesis; L-lysine biosynthesis via DAP pathway; (S)-tetrahydrodipicolinate from L-aspartate: step 1/4.</text>
</comment>
<dbReference type="SUPFAM" id="SSF55021">
    <property type="entry name" value="ACT-like"/>
    <property type="match status" value="2"/>
</dbReference>
<dbReference type="GO" id="GO:0005524">
    <property type="term" value="F:ATP binding"/>
    <property type="evidence" value="ECO:0007669"/>
    <property type="project" value="UniProtKB-KW"/>
</dbReference>
<dbReference type="NCBIfam" id="NF005154">
    <property type="entry name" value="PRK06635.1-2"/>
    <property type="match status" value="1"/>
</dbReference>
<dbReference type="PROSITE" id="PS00324">
    <property type="entry name" value="ASPARTOKINASE"/>
    <property type="match status" value="1"/>
</dbReference>
<comment type="caution">
    <text evidence="18">The sequence shown here is derived from an EMBL/GenBank/DDBJ whole genome shotgun (WGS) entry which is preliminary data.</text>
</comment>
<evidence type="ECO:0000256" key="12">
    <source>
        <dbReference type="ARBA" id="ARBA00023154"/>
    </source>
</evidence>
<dbReference type="EC" id="2.7.2.4" evidence="5 15"/>
<feature type="domain" description="ACT" evidence="17">
    <location>
        <begin position="268"/>
        <end position="348"/>
    </location>
</feature>
<dbReference type="InterPro" id="IPR001341">
    <property type="entry name" value="Asp_kinase"/>
</dbReference>
<evidence type="ECO:0000256" key="16">
    <source>
        <dbReference type="RuleBase" id="RU004249"/>
    </source>
</evidence>
<dbReference type="InterPro" id="IPR036393">
    <property type="entry name" value="AceGlu_kinase-like_sf"/>
</dbReference>
<reference evidence="18 19" key="1">
    <citation type="submission" date="2018-10" db="EMBL/GenBank/DDBJ databases">
        <title>Histidinibacterium lentulum gen. nov., sp. nov., a marine bacterium from the culture broth of Picochlorum sp. 122.</title>
        <authorList>
            <person name="Wang G."/>
        </authorList>
    </citation>
    <scope>NUCLEOTIDE SEQUENCE [LARGE SCALE GENOMIC DNA]</scope>
    <source>
        <strain evidence="18 19">B17</strain>
    </source>
</reference>
<dbReference type="Gene3D" id="3.30.2130.10">
    <property type="entry name" value="VC0802-like"/>
    <property type="match status" value="1"/>
</dbReference>
<dbReference type="FunFam" id="3.40.1160.10:FF:000002">
    <property type="entry name" value="Aspartokinase"/>
    <property type="match status" value="1"/>
</dbReference>
<feature type="binding site" evidence="14">
    <location>
        <begin position="210"/>
        <end position="211"/>
    </location>
    <ligand>
        <name>ATP</name>
        <dbReference type="ChEBI" id="CHEBI:30616"/>
    </ligand>
</feature>
<proteinExistence type="inferred from homology"/>
<evidence type="ECO:0000259" key="17">
    <source>
        <dbReference type="PROSITE" id="PS51671"/>
    </source>
</evidence>
<comment type="pathway">
    <text evidence="2 16">Amino-acid biosynthesis; L-methionine biosynthesis via de novo pathway; L-homoserine from L-aspartate: step 1/3.</text>
</comment>
<dbReference type="InterPro" id="IPR054352">
    <property type="entry name" value="ACT_Aspartokinase"/>
</dbReference>
<feature type="binding site" evidence="14">
    <location>
        <position position="74"/>
    </location>
    <ligand>
        <name>substrate</name>
    </ligand>
</feature>
<dbReference type="PANTHER" id="PTHR21499">
    <property type="entry name" value="ASPARTATE KINASE"/>
    <property type="match status" value="1"/>
</dbReference>
<dbReference type="Gene3D" id="3.40.1160.10">
    <property type="entry name" value="Acetylglutamate kinase-like"/>
    <property type="match status" value="1"/>
</dbReference>
<dbReference type="NCBIfam" id="TIGR00656">
    <property type="entry name" value="asp_kin_monofn"/>
    <property type="match status" value="1"/>
</dbReference>
<feature type="binding site" evidence="14">
    <location>
        <position position="47"/>
    </location>
    <ligand>
        <name>substrate</name>
    </ligand>
</feature>
<dbReference type="GO" id="GO:0004072">
    <property type="term" value="F:aspartate kinase activity"/>
    <property type="evidence" value="ECO:0007669"/>
    <property type="project" value="UniProtKB-EC"/>
</dbReference>
<feature type="binding site" evidence="14">
    <location>
        <position position="185"/>
    </location>
    <ligand>
        <name>ATP</name>
        <dbReference type="ChEBI" id="CHEBI:30616"/>
    </ligand>
</feature>
<dbReference type="Proteomes" id="UP000268016">
    <property type="component" value="Unassembled WGS sequence"/>
</dbReference>
<dbReference type="NCBIfam" id="TIGR00657">
    <property type="entry name" value="asp_kinases"/>
    <property type="match status" value="1"/>
</dbReference>
<evidence type="ECO:0000256" key="5">
    <source>
        <dbReference type="ARBA" id="ARBA00013059"/>
    </source>
</evidence>
<comment type="catalytic activity">
    <reaction evidence="13 15">
        <text>L-aspartate + ATP = 4-phospho-L-aspartate + ADP</text>
        <dbReference type="Rhea" id="RHEA:23776"/>
        <dbReference type="ChEBI" id="CHEBI:29991"/>
        <dbReference type="ChEBI" id="CHEBI:30616"/>
        <dbReference type="ChEBI" id="CHEBI:57535"/>
        <dbReference type="ChEBI" id="CHEBI:456216"/>
        <dbReference type="EC" id="2.7.2.4"/>
    </reaction>
</comment>
<dbReference type="NCBIfam" id="NF005155">
    <property type="entry name" value="PRK06635.1-4"/>
    <property type="match status" value="1"/>
</dbReference>
<dbReference type="Pfam" id="PF01842">
    <property type="entry name" value="ACT"/>
    <property type="match status" value="1"/>
</dbReference>
<dbReference type="Pfam" id="PF00696">
    <property type="entry name" value="AA_kinase"/>
    <property type="match status" value="1"/>
</dbReference>
<dbReference type="CDD" id="cd04923">
    <property type="entry name" value="ACT_AK-LysC-DapG-like_2"/>
    <property type="match status" value="1"/>
</dbReference>
<gene>
    <name evidence="18" type="ORF">EAT49_03265</name>
</gene>
<keyword evidence="7 16" id="KW-0028">Amino-acid biosynthesis</keyword>